<sequence length="132" mass="14716">MAKSEKLRCAECGAMTLSGSLRRVPRGNVAVNVCLSCIDKATQRGKRAKNPAPVEEFTGNKYKRGYRGQVFDIYDIIEMWAVTCPALQHAVKKILVPGKRGKNDTLADLKEARDALTRAIELQEMREARGHE</sequence>
<dbReference type="Proteomes" id="UP000663201">
    <property type="component" value="Segment"/>
</dbReference>
<dbReference type="RefSeq" id="YP_009997942.1">
    <property type="nucleotide sequence ID" value="NC_052979.1"/>
</dbReference>
<keyword evidence="2" id="KW-1185">Reference proteome</keyword>
<evidence type="ECO:0000313" key="2">
    <source>
        <dbReference type="Proteomes" id="UP000663201"/>
    </source>
</evidence>
<dbReference type="EMBL" id="MW145139">
    <property type="protein sequence ID" value="QPB11478.1"/>
    <property type="molecule type" value="Genomic_DNA"/>
</dbReference>
<accession>A0A873WQU0</accession>
<protein>
    <submittedName>
        <fullName evidence="1">Uncharacterized protein</fullName>
    </submittedName>
</protein>
<dbReference type="KEGG" id="vg:62680457"/>
<dbReference type="GeneID" id="62680457"/>
<evidence type="ECO:0000313" key="1">
    <source>
        <dbReference type="EMBL" id="QPB11478.1"/>
    </source>
</evidence>
<organism evidence="1 2">
    <name type="scientific">Providencia phage Kokobel1</name>
    <dbReference type="NCBI Taxonomy" id="2783540"/>
    <lineage>
        <taxon>Viruses</taxon>
        <taxon>Duplodnaviria</taxon>
        <taxon>Heunggongvirae</taxon>
        <taxon>Uroviricota</taxon>
        <taxon>Caudoviricetes</taxon>
        <taxon>Casjensviridae</taxon>
        <taxon>Kokobelvirus</taxon>
        <taxon>Kokobelvirus kokobel1</taxon>
    </lineage>
</organism>
<name>A0A873WQU0_9CAUD</name>
<proteinExistence type="predicted"/>
<reference evidence="1" key="1">
    <citation type="submission" date="2020-10" db="EMBL/GenBank/DDBJ databases">
        <authorList>
            <person name="Ben Porat S."/>
            <person name="Alkalay-Oren S."/>
            <person name="Coppenhagen-Glazer S."/>
            <person name="Hazan R."/>
        </authorList>
    </citation>
    <scope>NUCLEOTIDE SEQUENCE</scope>
</reference>